<keyword evidence="3" id="KW-1185">Reference proteome</keyword>
<feature type="compositionally biased region" description="Basic and acidic residues" evidence="1">
    <location>
        <begin position="125"/>
        <end position="141"/>
    </location>
</feature>
<evidence type="ECO:0000256" key="1">
    <source>
        <dbReference type="SAM" id="MobiDB-lite"/>
    </source>
</evidence>
<organism evidence="2 3">
    <name type="scientific">Akanthomyces lecanii RCEF 1005</name>
    <dbReference type="NCBI Taxonomy" id="1081108"/>
    <lineage>
        <taxon>Eukaryota</taxon>
        <taxon>Fungi</taxon>
        <taxon>Dikarya</taxon>
        <taxon>Ascomycota</taxon>
        <taxon>Pezizomycotina</taxon>
        <taxon>Sordariomycetes</taxon>
        <taxon>Hypocreomycetidae</taxon>
        <taxon>Hypocreales</taxon>
        <taxon>Cordycipitaceae</taxon>
        <taxon>Akanthomyces</taxon>
        <taxon>Cordyceps confragosa</taxon>
    </lineage>
</organism>
<reference evidence="2 3" key="1">
    <citation type="journal article" date="2016" name="Genome Biol. Evol.">
        <title>Divergent and convergent evolution of fungal pathogenicity.</title>
        <authorList>
            <person name="Shang Y."/>
            <person name="Xiao G."/>
            <person name="Zheng P."/>
            <person name="Cen K."/>
            <person name="Zhan S."/>
            <person name="Wang C."/>
        </authorList>
    </citation>
    <scope>NUCLEOTIDE SEQUENCE [LARGE SCALE GENOMIC DNA]</scope>
    <source>
        <strain evidence="2 3">RCEF 1005</strain>
    </source>
</reference>
<comment type="caution">
    <text evidence="2">The sequence shown here is derived from an EMBL/GenBank/DDBJ whole genome shotgun (WGS) entry which is preliminary data.</text>
</comment>
<evidence type="ECO:0000313" key="2">
    <source>
        <dbReference type="EMBL" id="OAA61587.1"/>
    </source>
</evidence>
<feature type="compositionally biased region" description="Acidic residues" evidence="1">
    <location>
        <begin position="115"/>
        <end position="124"/>
    </location>
</feature>
<dbReference type="EMBL" id="AZHF01000019">
    <property type="protein sequence ID" value="OAA61587.1"/>
    <property type="molecule type" value="Genomic_DNA"/>
</dbReference>
<feature type="compositionally biased region" description="Acidic residues" evidence="1">
    <location>
        <begin position="94"/>
        <end position="108"/>
    </location>
</feature>
<dbReference type="Proteomes" id="UP000076881">
    <property type="component" value="Unassembled WGS sequence"/>
</dbReference>
<dbReference type="AlphaFoldDB" id="A0A167UHN1"/>
<gene>
    <name evidence="2" type="ORF">LEL_10756</name>
</gene>
<proteinExistence type="predicted"/>
<feature type="compositionally biased region" description="Polar residues" evidence="1">
    <location>
        <begin position="1"/>
        <end position="24"/>
    </location>
</feature>
<sequence>MENLIQPSETTSTQNGEAATPNNQHEADTEMVGSPESINAPPPQVNYHLATDEDNAMVDAENERTHSKNVAPEEEESADAQDAGTEVYTSTENYDNEEANDEEIDEENNIGNNDEGNEEDADDITPEREETQHSRHDEKRGSGRQRSKQHPASGFL</sequence>
<evidence type="ECO:0000313" key="3">
    <source>
        <dbReference type="Proteomes" id="UP000076881"/>
    </source>
</evidence>
<feature type="region of interest" description="Disordered" evidence="1">
    <location>
        <begin position="1"/>
        <end position="156"/>
    </location>
</feature>
<protein>
    <submittedName>
        <fullName evidence="2">Uncharacterized protein</fullName>
    </submittedName>
</protein>
<accession>A0A167UHN1</accession>
<name>A0A167UHN1_CORDF</name>